<feature type="compositionally biased region" description="Basic and acidic residues" evidence="13">
    <location>
        <begin position="585"/>
        <end position="594"/>
    </location>
</feature>
<dbReference type="InterPro" id="IPR044742">
    <property type="entry name" value="DEAD/DEAH_RhlB"/>
</dbReference>
<comment type="caution">
    <text evidence="17">The sequence shown here is derived from an EMBL/GenBank/DDBJ whole genome shotgun (WGS) entry which is preliminary data.</text>
</comment>
<feature type="region of interest" description="Disordered" evidence="13">
    <location>
        <begin position="1211"/>
        <end position="1235"/>
    </location>
</feature>
<dbReference type="GO" id="GO:0003676">
    <property type="term" value="F:nucleic acid binding"/>
    <property type="evidence" value="ECO:0007669"/>
    <property type="project" value="InterPro"/>
</dbReference>
<feature type="domain" description="DEAD-box RNA helicase Q" evidence="16">
    <location>
        <begin position="85"/>
        <end position="113"/>
    </location>
</feature>
<dbReference type="SMART" id="SM00490">
    <property type="entry name" value="HELICc"/>
    <property type="match status" value="1"/>
</dbReference>
<comment type="subcellular location">
    <subcellularLocation>
        <location evidence="1">Nucleus</location>
        <location evidence="1">Nucleolus</location>
    </subcellularLocation>
</comment>
<evidence type="ECO:0000256" key="6">
    <source>
        <dbReference type="ARBA" id="ARBA00022741"/>
    </source>
</evidence>
<dbReference type="AlphaFoldDB" id="A0A8S1N8N7"/>
<dbReference type="EC" id="3.6.4.13" evidence="3"/>
<evidence type="ECO:0000256" key="10">
    <source>
        <dbReference type="ARBA" id="ARBA00023242"/>
    </source>
</evidence>
<dbReference type="PROSITE" id="PS00039">
    <property type="entry name" value="DEAD_ATP_HELICASE"/>
    <property type="match status" value="1"/>
</dbReference>
<dbReference type="OrthoDB" id="306687at2759"/>
<reference evidence="17" key="1">
    <citation type="submission" date="2021-01" db="EMBL/GenBank/DDBJ databases">
        <authorList>
            <consortium name="Genoscope - CEA"/>
            <person name="William W."/>
        </authorList>
    </citation>
    <scope>NUCLEOTIDE SEQUENCE</scope>
</reference>
<keyword evidence="9" id="KW-0067">ATP-binding</keyword>
<dbReference type="Proteomes" id="UP000692954">
    <property type="component" value="Unassembled WGS sequence"/>
</dbReference>
<evidence type="ECO:0000256" key="8">
    <source>
        <dbReference type="ARBA" id="ARBA00022806"/>
    </source>
</evidence>
<dbReference type="InterPro" id="IPR014001">
    <property type="entry name" value="Helicase_ATP-bd"/>
</dbReference>
<evidence type="ECO:0000256" key="2">
    <source>
        <dbReference type="ARBA" id="ARBA00009334"/>
    </source>
</evidence>
<dbReference type="InterPro" id="IPR000629">
    <property type="entry name" value="RNA-helicase_DEAD-box_CS"/>
</dbReference>
<dbReference type="Pfam" id="PF00270">
    <property type="entry name" value="DEAD"/>
    <property type="match status" value="1"/>
</dbReference>
<keyword evidence="10" id="KW-0539">Nucleus</keyword>
<dbReference type="PROSITE" id="PS51194">
    <property type="entry name" value="HELICASE_CTER"/>
    <property type="match status" value="1"/>
</dbReference>
<evidence type="ECO:0000313" key="18">
    <source>
        <dbReference type="Proteomes" id="UP000692954"/>
    </source>
</evidence>
<comment type="similarity">
    <text evidence="2">Belongs to the DEAD box helicase family. DDX5/DBP2 subfamily.</text>
</comment>
<keyword evidence="7" id="KW-0378">Hydrolase</keyword>
<dbReference type="InterPro" id="IPR011545">
    <property type="entry name" value="DEAD/DEAH_box_helicase_dom"/>
</dbReference>
<evidence type="ECO:0000256" key="12">
    <source>
        <dbReference type="PROSITE-ProRule" id="PRU00552"/>
    </source>
</evidence>
<feature type="compositionally biased region" description="Polar residues" evidence="13">
    <location>
        <begin position="1213"/>
        <end position="1225"/>
    </location>
</feature>
<dbReference type="SMART" id="SM00487">
    <property type="entry name" value="DEXDc"/>
    <property type="match status" value="1"/>
</dbReference>
<feature type="region of interest" description="Disordered" evidence="13">
    <location>
        <begin position="585"/>
        <end position="610"/>
    </location>
</feature>
<accession>A0A8S1N8N7</accession>
<feature type="short sequence motif" description="Q motif" evidence="12">
    <location>
        <begin position="85"/>
        <end position="113"/>
    </location>
</feature>
<dbReference type="PROSITE" id="PS51192">
    <property type="entry name" value="HELICASE_ATP_BIND_1"/>
    <property type="match status" value="1"/>
</dbReference>
<evidence type="ECO:0000256" key="5">
    <source>
        <dbReference type="ARBA" id="ARBA00022552"/>
    </source>
</evidence>
<evidence type="ECO:0000256" key="3">
    <source>
        <dbReference type="ARBA" id="ARBA00012552"/>
    </source>
</evidence>
<feature type="compositionally biased region" description="Low complexity" evidence="13">
    <location>
        <begin position="659"/>
        <end position="671"/>
    </location>
</feature>
<evidence type="ECO:0000256" key="1">
    <source>
        <dbReference type="ARBA" id="ARBA00004604"/>
    </source>
</evidence>
<feature type="compositionally biased region" description="Basic and acidic residues" evidence="13">
    <location>
        <begin position="909"/>
        <end position="918"/>
    </location>
</feature>
<evidence type="ECO:0000256" key="9">
    <source>
        <dbReference type="ARBA" id="ARBA00022840"/>
    </source>
</evidence>
<keyword evidence="5" id="KW-0698">rRNA processing</keyword>
<dbReference type="PANTHER" id="PTHR47958">
    <property type="entry name" value="ATP-DEPENDENT RNA HELICASE DBP3"/>
    <property type="match status" value="1"/>
</dbReference>
<dbReference type="InterPro" id="IPR001650">
    <property type="entry name" value="Helicase_C-like"/>
</dbReference>
<dbReference type="GO" id="GO:0005524">
    <property type="term" value="F:ATP binding"/>
    <property type="evidence" value="ECO:0007669"/>
    <property type="project" value="UniProtKB-KW"/>
</dbReference>
<feature type="compositionally biased region" description="Basic and acidic residues" evidence="13">
    <location>
        <begin position="1226"/>
        <end position="1235"/>
    </location>
</feature>
<dbReference type="InterPro" id="IPR014014">
    <property type="entry name" value="RNA_helicase_DEAD_Q_motif"/>
</dbReference>
<keyword evidence="8" id="KW-0347">Helicase</keyword>
<dbReference type="CDD" id="cd00268">
    <property type="entry name" value="DEADc"/>
    <property type="match status" value="1"/>
</dbReference>
<evidence type="ECO:0000256" key="11">
    <source>
        <dbReference type="ARBA" id="ARBA00037449"/>
    </source>
</evidence>
<keyword evidence="18" id="KW-1185">Reference proteome</keyword>
<dbReference type="CDD" id="cd18787">
    <property type="entry name" value="SF2_C_DEAD"/>
    <property type="match status" value="1"/>
</dbReference>
<dbReference type="PROSITE" id="PS51195">
    <property type="entry name" value="Q_MOTIF"/>
    <property type="match status" value="1"/>
</dbReference>
<evidence type="ECO:0000259" key="14">
    <source>
        <dbReference type="PROSITE" id="PS51192"/>
    </source>
</evidence>
<gene>
    <name evidence="17" type="ORF">PSON_ATCC_30995.1.T0490324</name>
</gene>
<feature type="region of interest" description="Disordered" evidence="13">
    <location>
        <begin position="641"/>
        <end position="751"/>
    </location>
</feature>
<evidence type="ECO:0000256" key="4">
    <source>
        <dbReference type="ARBA" id="ARBA00022517"/>
    </source>
</evidence>
<dbReference type="EMBL" id="CAJJDN010000049">
    <property type="protein sequence ID" value="CAD8086361.1"/>
    <property type="molecule type" value="Genomic_DNA"/>
</dbReference>
<name>A0A8S1N8N7_9CILI</name>
<feature type="domain" description="Helicase C-terminal" evidence="15">
    <location>
        <begin position="326"/>
        <end position="476"/>
    </location>
</feature>
<dbReference type="GO" id="GO:0016787">
    <property type="term" value="F:hydrolase activity"/>
    <property type="evidence" value="ECO:0007669"/>
    <property type="project" value="UniProtKB-KW"/>
</dbReference>
<feature type="compositionally biased region" description="Basic and acidic residues" evidence="13">
    <location>
        <begin position="702"/>
        <end position="751"/>
    </location>
</feature>
<evidence type="ECO:0000256" key="7">
    <source>
        <dbReference type="ARBA" id="ARBA00022801"/>
    </source>
</evidence>
<feature type="compositionally biased region" description="Low complexity" evidence="13">
    <location>
        <begin position="927"/>
        <end position="939"/>
    </location>
</feature>
<dbReference type="GO" id="GO:0003724">
    <property type="term" value="F:RNA helicase activity"/>
    <property type="evidence" value="ECO:0007669"/>
    <property type="project" value="UniProtKB-EC"/>
</dbReference>
<protein>
    <recommendedName>
        <fullName evidence="3">RNA helicase</fullName>
        <ecNumber evidence="3">3.6.4.13</ecNumber>
    </recommendedName>
</protein>
<feature type="region of interest" description="Disordered" evidence="13">
    <location>
        <begin position="909"/>
        <end position="943"/>
    </location>
</feature>
<sequence>MNSHYFNGLDEYDLDNEESIRSKWKDTRDAKIGLDSQNFQPFRKDFLHNNKENYTMTEERIEAFYREKDIIIKTFENQKVPPPFLSWASACFPPPILDSIEQLQFKSPTLIQSVVFPIILAGYDVIGIAQTGSGKTIAYLLPGLIQITSQRDQELINIKKQNGPQMLILVPTRELAIQIDQEIQLFTQNYRLKTVCVYGGLNNRKTQYYNLGRCPNILVATPGRLLDFLKERATTLSDVSYLVIDEADRLLEMGFEDTIREIVQQIRQDRQTVFFSATWPKAVKNLAFDFCQQIPIYVQIGKSNLTINKNIEQEIICLFSKDKLQSLLDILDTLKISDKVLIFSDQRYRCEQLAINMADMGYYTIALHGDKTQPQRDEIMKAFRSGQTRLLCATDLASRGLDVTDITVVINYDFPKYFDDYIHRIGRTGRGEKRGKSFSFLAYDKDEPKMARELLKLAQVANLKYDEFALQNFAAGMIPQIRNDFQSNKFKQSHQNYNQRENNKFSKDFQEQENFDFQKFRNPQENRNFHNENKYTQFQSFQNQKENSSFRNTDYNFNLQNNEKYQDYDNMQSRNQWCEDRNKKEQNFETENDRQNYYQKGDKNQFNGKQESADRLIRQEQSYDISNQFGNDYQDRFYENDRFDKQNKQDRQFRQKGLDWSQRQDFQQRQIGQDREKNGQEDLVISNRQDRFKSQNIQGEFNRQDRFDRQDRSNKKYQNDHRDLRQYDDNRRVFQDKQEEPFRQFEKNRENKRANFINQDDDRFENIKEQEMSFKQSQQQTKQLFNNNNLFKQDNYKRNDKQDDYWYNQKQQLQQQRISGSQNNNKNYEEDYKNFRQEECKRQNNNQADIGQNKNRFYQMNEKIDQNKIFHDQQGRFEQGGDKKHLFNNNYNSHEYNYKTDKHIRSSIEQRQEDDRFQQSRNFDSRNNNYQNQGKYYQDQNEKKGYVNFRDRRRLNNDQFEQNNNQRYQNDYQYNDSNRFNKNQIELNNNDNYKFKSHRNTQSLERNEQVRFYNSKQITRNITSSDDYQKQRLEENKIQRNQNYNTQQNIINIKEYKQNNNQTQNTEECKKHSLSINENQQGMEEINEIQEYNFNYNPNKSSSNDGEIQDQYHFDGYEQIYQEQKEIDQKDVNNQNQTVAFKSILKTNVLIPVSDQIQEIKEEDPNVEDDLKNQKSHLNKGEENKGDGSDNEFDFTRFSKQLDQDNQIKFDTNKYQLFNNNTESTSEQKDSKKDL</sequence>
<evidence type="ECO:0000313" key="17">
    <source>
        <dbReference type="EMBL" id="CAD8086361.1"/>
    </source>
</evidence>
<evidence type="ECO:0000259" key="16">
    <source>
        <dbReference type="PROSITE" id="PS51195"/>
    </source>
</evidence>
<feature type="domain" description="Helicase ATP-binding" evidence="14">
    <location>
        <begin position="116"/>
        <end position="297"/>
    </location>
</feature>
<evidence type="ECO:0000259" key="15">
    <source>
        <dbReference type="PROSITE" id="PS51194"/>
    </source>
</evidence>
<keyword evidence="6" id="KW-0547">Nucleotide-binding</keyword>
<dbReference type="Pfam" id="PF00271">
    <property type="entry name" value="Helicase_C"/>
    <property type="match status" value="1"/>
</dbReference>
<evidence type="ECO:0000256" key="13">
    <source>
        <dbReference type="SAM" id="MobiDB-lite"/>
    </source>
</evidence>
<feature type="compositionally biased region" description="Basic and acidic residues" evidence="13">
    <location>
        <begin position="641"/>
        <end position="657"/>
    </location>
</feature>
<keyword evidence="4" id="KW-0690">Ribosome biogenesis</keyword>
<feature type="region of interest" description="Disordered" evidence="13">
    <location>
        <begin position="1163"/>
        <end position="1194"/>
    </location>
</feature>
<proteinExistence type="inferred from homology"/>
<comment type="function">
    <text evidence="11">ATP-dependent RNA helicase required for 60S ribosomal subunit synthesis. Involved in efficient pre-rRNA processing, predominantly at site A3, which is necessary for the normal formation of 25S and 5.8S rRNAs.</text>
</comment>
<organism evidence="17 18">
    <name type="scientific">Paramecium sonneborni</name>
    <dbReference type="NCBI Taxonomy" id="65129"/>
    <lineage>
        <taxon>Eukaryota</taxon>
        <taxon>Sar</taxon>
        <taxon>Alveolata</taxon>
        <taxon>Ciliophora</taxon>
        <taxon>Intramacronucleata</taxon>
        <taxon>Oligohymenophorea</taxon>
        <taxon>Peniculida</taxon>
        <taxon>Parameciidae</taxon>
        <taxon>Paramecium</taxon>
    </lineage>
</organism>